<evidence type="ECO:0000313" key="6">
    <source>
        <dbReference type="EMBL" id="QCZ93268.1"/>
    </source>
</evidence>
<organism evidence="6 7">
    <name type="scientific">Salinimonas iocasae</name>
    <dbReference type="NCBI Taxonomy" id="2572577"/>
    <lineage>
        <taxon>Bacteria</taxon>
        <taxon>Pseudomonadati</taxon>
        <taxon>Pseudomonadota</taxon>
        <taxon>Gammaproteobacteria</taxon>
        <taxon>Alteromonadales</taxon>
        <taxon>Alteromonadaceae</taxon>
        <taxon>Alteromonas/Salinimonas group</taxon>
        <taxon>Salinimonas</taxon>
    </lineage>
</organism>
<dbReference type="InterPro" id="IPR009056">
    <property type="entry name" value="Cyt_c-like_dom"/>
</dbReference>
<gene>
    <name evidence="6" type="ORF">FBQ74_07115</name>
</gene>
<evidence type="ECO:0000256" key="3">
    <source>
        <dbReference type="ARBA" id="ARBA00023004"/>
    </source>
</evidence>
<dbReference type="Proteomes" id="UP000304912">
    <property type="component" value="Chromosome"/>
</dbReference>
<proteinExistence type="predicted"/>
<dbReference type="InterPro" id="IPR036909">
    <property type="entry name" value="Cyt_c-like_dom_sf"/>
</dbReference>
<evidence type="ECO:0000256" key="2">
    <source>
        <dbReference type="ARBA" id="ARBA00022723"/>
    </source>
</evidence>
<dbReference type="SUPFAM" id="SSF46626">
    <property type="entry name" value="Cytochrome c"/>
    <property type="match status" value="1"/>
</dbReference>
<dbReference type="PROSITE" id="PS51007">
    <property type="entry name" value="CYTC"/>
    <property type="match status" value="1"/>
</dbReference>
<keyword evidence="7" id="KW-1185">Reference proteome</keyword>
<dbReference type="OrthoDB" id="8480010at2"/>
<dbReference type="GO" id="GO:0046872">
    <property type="term" value="F:metal ion binding"/>
    <property type="evidence" value="ECO:0007669"/>
    <property type="project" value="UniProtKB-KW"/>
</dbReference>
<evidence type="ECO:0000313" key="7">
    <source>
        <dbReference type="Proteomes" id="UP000304912"/>
    </source>
</evidence>
<protein>
    <submittedName>
        <fullName evidence="6">C-type cytochrome</fullName>
    </submittedName>
</protein>
<dbReference type="Gene3D" id="1.10.760.10">
    <property type="entry name" value="Cytochrome c-like domain"/>
    <property type="match status" value="1"/>
</dbReference>
<keyword evidence="1 4" id="KW-0349">Heme</keyword>
<evidence type="ECO:0000256" key="4">
    <source>
        <dbReference type="PROSITE-ProRule" id="PRU00433"/>
    </source>
</evidence>
<reference evidence="6 7" key="1">
    <citation type="submission" date="2019-04" db="EMBL/GenBank/DDBJ databases">
        <title>Salinimonas iocasae sp. nov., a halophilic bacterium isolated from the outer tube casing of tubeworms in Okinawa Trough.</title>
        <authorList>
            <person name="Zhang H."/>
            <person name="Wang H."/>
            <person name="Li C."/>
        </authorList>
    </citation>
    <scope>NUCLEOTIDE SEQUENCE [LARGE SCALE GENOMIC DNA]</scope>
    <source>
        <strain evidence="6 7">KX18D6</strain>
    </source>
</reference>
<dbReference type="PROSITE" id="PS51257">
    <property type="entry name" value="PROKAR_LIPOPROTEIN"/>
    <property type="match status" value="1"/>
</dbReference>
<evidence type="ECO:0000256" key="1">
    <source>
        <dbReference type="ARBA" id="ARBA00022617"/>
    </source>
</evidence>
<dbReference type="Pfam" id="PF00034">
    <property type="entry name" value="Cytochrom_C"/>
    <property type="match status" value="1"/>
</dbReference>
<dbReference type="EMBL" id="CP039852">
    <property type="protein sequence ID" value="QCZ93268.1"/>
    <property type="molecule type" value="Genomic_DNA"/>
</dbReference>
<keyword evidence="3 4" id="KW-0408">Iron</keyword>
<keyword evidence="2 4" id="KW-0479">Metal-binding</keyword>
<accession>A0A5B7YCI4</accession>
<dbReference type="AlphaFoldDB" id="A0A5B7YCI4"/>
<dbReference type="GO" id="GO:0020037">
    <property type="term" value="F:heme binding"/>
    <property type="evidence" value="ECO:0007669"/>
    <property type="project" value="InterPro"/>
</dbReference>
<sequence length="162" mass="17829">MKILPLIGLSCVLLAGCSDGANSPRGFSLPQGDAANGKQVLLKYQCIDCHQIEGVEVDDDHRYLLSQPVKLGGTSTKVKTYGELVTSIINPSHKLNPRLPVSLTSENGKSKMPTINNQLTVSELIDLTAYLQTKYKVEPYRMSEYRLYRLRTVAESDNAGSE</sequence>
<dbReference type="RefSeq" id="WP_139756014.1">
    <property type="nucleotide sequence ID" value="NZ_CP039852.1"/>
</dbReference>
<evidence type="ECO:0000259" key="5">
    <source>
        <dbReference type="PROSITE" id="PS51007"/>
    </source>
</evidence>
<dbReference type="KEGG" id="salk:FBQ74_07115"/>
<feature type="domain" description="Cytochrome c" evidence="5">
    <location>
        <begin position="32"/>
        <end position="135"/>
    </location>
</feature>
<dbReference type="GO" id="GO:0009055">
    <property type="term" value="F:electron transfer activity"/>
    <property type="evidence" value="ECO:0007669"/>
    <property type="project" value="InterPro"/>
</dbReference>
<name>A0A5B7YCI4_9ALTE</name>